<feature type="compositionally biased region" description="Basic residues" evidence="7">
    <location>
        <begin position="412"/>
        <end position="421"/>
    </location>
</feature>
<dbReference type="GO" id="GO:0005886">
    <property type="term" value="C:plasma membrane"/>
    <property type="evidence" value="ECO:0007669"/>
    <property type="project" value="UniProtKB-SubCell"/>
</dbReference>
<name>A0A7H4P0D5_9ENTR</name>
<comment type="caution">
    <text evidence="9">The sequence shown here is derived from an EMBL/GenBank/DDBJ whole genome shotgun (WGS) entry which is preliminary data.</text>
</comment>
<evidence type="ECO:0000256" key="2">
    <source>
        <dbReference type="ARBA" id="ARBA00022448"/>
    </source>
</evidence>
<dbReference type="Pfam" id="PF00375">
    <property type="entry name" value="SDF"/>
    <property type="match status" value="1"/>
</dbReference>
<protein>
    <submittedName>
        <fullName evidence="9">C4-dicarboxylate transport protein</fullName>
    </submittedName>
</protein>
<keyword evidence="2" id="KW-0813">Transport</keyword>
<dbReference type="Gene3D" id="1.10.3860.10">
    <property type="entry name" value="Sodium:dicarboxylate symporter"/>
    <property type="match status" value="1"/>
</dbReference>
<sequence>MASANKLTLFIVIFMLLGILSGAAIHAYAGQTTITAWSENITLLTDVFLRLIKMVIAPLVFSTLTVGIMRLGETATIGRVGGKAMVWFITSSILSILVGLVIVTLEHPGAGLNLAIPKESVDTGLAVSGMSLKGFLTHTIPTSITEAMASNEILQIVVFSMFFGIAGASLGEKFNAPLVAALNVVSHIMLKVTGYVMYVAPLAIFAAISSVIASQGLGILLNYASFIGGYYVAILLTSAVLLAVGYMVLKKEVFRLLNMLKDPVLVAFTTSSSEAAYPKTLERLVEFGCSRNIASFVLPIGYSFNLVGSMVYCSFAAMFIAQAYNVQLSFSEITVMMLTLMLASKGIAGVPRSALVVLAATIPSFNIPVAGILLLMALTISSIWGAQRLTCWVTGLRRRCCQKMKVNCRKRPRRLKPRLSRPKPDRRAPSLTGARSAEKKRPLTGTQGAM</sequence>
<evidence type="ECO:0000256" key="6">
    <source>
        <dbReference type="ARBA" id="ARBA00023136"/>
    </source>
</evidence>
<feature type="transmembrane region" description="Helical" evidence="8">
    <location>
        <begin position="7"/>
        <end position="28"/>
    </location>
</feature>
<dbReference type="InterPro" id="IPR001991">
    <property type="entry name" value="Na-dicarboxylate_symporter"/>
</dbReference>
<comment type="subcellular location">
    <subcellularLocation>
        <location evidence="1">Cell membrane</location>
        <topology evidence="1">Multi-pass membrane protein</topology>
    </subcellularLocation>
</comment>
<dbReference type="PRINTS" id="PR00173">
    <property type="entry name" value="EDTRNSPORT"/>
</dbReference>
<evidence type="ECO:0000256" key="5">
    <source>
        <dbReference type="ARBA" id="ARBA00022989"/>
    </source>
</evidence>
<gene>
    <name evidence="9" type="primary">gltP_1</name>
    <name evidence="9" type="ORF">NCTC9149_02298</name>
</gene>
<feature type="transmembrane region" description="Helical" evidence="8">
    <location>
        <begin position="328"/>
        <end position="348"/>
    </location>
</feature>
<accession>A0A7H4P0D5</accession>
<dbReference type="InterPro" id="IPR036458">
    <property type="entry name" value="Na:dicarbo_symporter_sf"/>
</dbReference>
<feature type="transmembrane region" description="Helical" evidence="8">
    <location>
        <begin position="48"/>
        <end position="72"/>
    </location>
</feature>
<proteinExistence type="predicted"/>
<dbReference type="Proteomes" id="UP000254571">
    <property type="component" value="Unassembled WGS sequence"/>
</dbReference>
<keyword evidence="6 8" id="KW-0472">Membrane</keyword>
<dbReference type="GO" id="GO:0006835">
    <property type="term" value="P:dicarboxylic acid transport"/>
    <property type="evidence" value="ECO:0007669"/>
    <property type="project" value="TreeGrafter"/>
</dbReference>
<feature type="transmembrane region" description="Helical" evidence="8">
    <location>
        <begin position="300"/>
        <end position="321"/>
    </location>
</feature>
<dbReference type="PANTHER" id="PTHR42865">
    <property type="entry name" value="PROTON/GLUTAMATE-ASPARTATE SYMPORTER"/>
    <property type="match status" value="1"/>
</dbReference>
<keyword evidence="3" id="KW-1003">Cell membrane</keyword>
<dbReference type="PANTHER" id="PTHR42865:SF7">
    <property type="entry name" value="PROTON_GLUTAMATE-ASPARTATE SYMPORTER"/>
    <property type="match status" value="1"/>
</dbReference>
<evidence type="ECO:0000313" key="9">
    <source>
        <dbReference type="EMBL" id="STW05900.1"/>
    </source>
</evidence>
<evidence type="ECO:0000313" key="10">
    <source>
        <dbReference type="Proteomes" id="UP000254571"/>
    </source>
</evidence>
<feature type="transmembrane region" description="Helical" evidence="8">
    <location>
        <begin position="153"/>
        <end position="171"/>
    </location>
</feature>
<evidence type="ECO:0000256" key="1">
    <source>
        <dbReference type="ARBA" id="ARBA00004651"/>
    </source>
</evidence>
<evidence type="ECO:0000256" key="4">
    <source>
        <dbReference type="ARBA" id="ARBA00022692"/>
    </source>
</evidence>
<keyword evidence="5 8" id="KW-1133">Transmembrane helix</keyword>
<evidence type="ECO:0000256" key="8">
    <source>
        <dbReference type="SAM" id="Phobius"/>
    </source>
</evidence>
<feature type="region of interest" description="Disordered" evidence="7">
    <location>
        <begin position="412"/>
        <end position="450"/>
    </location>
</feature>
<organism evidence="9 10">
    <name type="scientific">Klebsiella grimontii</name>
    <dbReference type="NCBI Taxonomy" id="2058152"/>
    <lineage>
        <taxon>Bacteria</taxon>
        <taxon>Pseudomonadati</taxon>
        <taxon>Pseudomonadota</taxon>
        <taxon>Gammaproteobacteria</taxon>
        <taxon>Enterobacterales</taxon>
        <taxon>Enterobacteriaceae</taxon>
        <taxon>Klebsiella/Raoultella group</taxon>
        <taxon>Klebsiella</taxon>
    </lineage>
</organism>
<evidence type="ECO:0000256" key="3">
    <source>
        <dbReference type="ARBA" id="ARBA00022475"/>
    </source>
</evidence>
<dbReference type="AlphaFoldDB" id="A0A7H4P0D5"/>
<reference evidence="9 10" key="1">
    <citation type="submission" date="2018-06" db="EMBL/GenBank/DDBJ databases">
        <authorList>
            <consortium name="Pathogen Informatics"/>
            <person name="Doyle S."/>
        </authorList>
    </citation>
    <scope>NUCLEOTIDE SEQUENCE [LARGE SCALE GENOMIC DNA]</scope>
    <source>
        <strain evidence="9 10">NCTC9149</strain>
    </source>
</reference>
<keyword evidence="4 8" id="KW-0812">Transmembrane</keyword>
<dbReference type="EMBL" id="UGMX01000002">
    <property type="protein sequence ID" value="STW05900.1"/>
    <property type="molecule type" value="Genomic_DNA"/>
</dbReference>
<feature type="transmembrane region" description="Helical" evidence="8">
    <location>
        <begin position="84"/>
        <end position="105"/>
    </location>
</feature>
<feature type="transmembrane region" description="Helical" evidence="8">
    <location>
        <begin position="354"/>
        <end position="378"/>
    </location>
</feature>
<dbReference type="SUPFAM" id="SSF118215">
    <property type="entry name" value="Proton glutamate symport protein"/>
    <property type="match status" value="1"/>
</dbReference>
<evidence type="ECO:0000256" key="7">
    <source>
        <dbReference type="SAM" id="MobiDB-lite"/>
    </source>
</evidence>
<dbReference type="GO" id="GO:0015293">
    <property type="term" value="F:symporter activity"/>
    <property type="evidence" value="ECO:0007669"/>
    <property type="project" value="UniProtKB-KW"/>
</dbReference>
<feature type="transmembrane region" description="Helical" evidence="8">
    <location>
        <begin position="230"/>
        <end position="249"/>
    </location>
</feature>